<reference evidence="2" key="2">
    <citation type="submission" date="2023-07" db="EMBL/GenBank/DDBJ databases">
        <authorList>
            <consortium name="Lawrence Berkeley National Laboratory"/>
            <person name="Haridas S."/>
            <person name="Hensen N."/>
            <person name="Bonometti L."/>
            <person name="Westerberg I."/>
            <person name="Brannstrom I.O."/>
            <person name="Guillou S."/>
            <person name="Cros-Aarteil S."/>
            <person name="Calhoun S."/>
            <person name="Kuo A."/>
            <person name="Mondo S."/>
            <person name="Pangilinan J."/>
            <person name="Riley R."/>
            <person name="LaButti K."/>
            <person name="Andreopoulos B."/>
            <person name="Lipzen A."/>
            <person name="Chen C."/>
            <person name="Yanf M."/>
            <person name="Daum C."/>
            <person name="Ng V."/>
            <person name="Clum A."/>
            <person name="Steindorff A."/>
            <person name="Ohm R."/>
            <person name="Martin F."/>
            <person name="Silar P."/>
            <person name="Natvig D."/>
            <person name="Lalanne C."/>
            <person name="Gautier V."/>
            <person name="Ament-velasquez S.L."/>
            <person name="Kruys A."/>
            <person name="Hutchinson M.I."/>
            <person name="Powell A.J."/>
            <person name="Barry K."/>
            <person name="Miller A.N."/>
            <person name="Grigoriev I.V."/>
            <person name="Debuchy R."/>
            <person name="Gladieux P."/>
            <person name="Thoren M.H."/>
            <person name="Johannesson H."/>
        </authorList>
    </citation>
    <scope>NUCLEOTIDE SEQUENCE</scope>
    <source>
        <strain evidence="2">FGSC 1904</strain>
    </source>
</reference>
<feature type="compositionally biased region" description="Low complexity" evidence="1">
    <location>
        <begin position="59"/>
        <end position="74"/>
    </location>
</feature>
<evidence type="ECO:0000313" key="3">
    <source>
        <dbReference type="Proteomes" id="UP001281003"/>
    </source>
</evidence>
<comment type="caution">
    <text evidence="2">The sequence shown here is derived from an EMBL/GenBank/DDBJ whole genome shotgun (WGS) entry which is preliminary data.</text>
</comment>
<dbReference type="Proteomes" id="UP001281003">
    <property type="component" value="Unassembled WGS sequence"/>
</dbReference>
<proteinExistence type="predicted"/>
<evidence type="ECO:0000256" key="1">
    <source>
        <dbReference type="SAM" id="MobiDB-lite"/>
    </source>
</evidence>
<dbReference type="AlphaFoldDB" id="A0AAE0P292"/>
<reference evidence="2" key="1">
    <citation type="journal article" date="2023" name="Mol. Phylogenet. Evol.">
        <title>Genome-scale phylogeny and comparative genomics of the fungal order Sordariales.</title>
        <authorList>
            <person name="Hensen N."/>
            <person name="Bonometti L."/>
            <person name="Westerberg I."/>
            <person name="Brannstrom I.O."/>
            <person name="Guillou S."/>
            <person name="Cros-Aarteil S."/>
            <person name="Calhoun S."/>
            <person name="Haridas S."/>
            <person name="Kuo A."/>
            <person name="Mondo S."/>
            <person name="Pangilinan J."/>
            <person name="Riley R."/>
            <person name="LaButti K."/>
            <person name="Andreopoulos B."/>
            <person name="Lipzen A."/>
            <person name="Chen C."/>
            <person name="Yan M."/>
            <person name="Daum C."/>
            <person name="Ng V."/>
            <person name="Clum A."/>
            <person name="Steindorff A."/>
            <person name="Ohm R.A."/>
            <person name="Martin F."/>
            <person name="Silar P."/>
            <person name="Natvig D.O."/>
            <person name="Lalanne C."/>
            <person name="Gautier V."/>
            <person name="Ament-Velasquez S.L."/>
            <person name="Kruys A."/>
            <person name="Hutchinson M.I."/>
            <person name="Powell A.J."/>
            <person name="Barry K."/>
            <person name="Miller A.N."/>
            <person name="Grigoriev I.V."/>
            <person name="Debuchy R."/>
            <person name="Gladieux P."/>
            <person name="Hiltunen Thoren M."/>
            <person name="Johannesson H."/>
        </authorList>
    </citation>
    <scope>NUCLEOTIDE SEQUENCE</scope>
    <source>
        <strain evidence="2">FGSC 1904</strain>
    </source>
</reference>
<feature type="region of interest" description="Disordered" evidence="1">
    <location>
        <begin position="1"/>
        <end position="22"/>
    </location>
</feature>
<organism evidence="2 3">
    <name type="scientific">Sordaria brevicollis</name>
    <dbReference type="NCBI Taxonomy" id="83679"/>
    <lineage>
        <taxon>Eukaryota</taxon>
        <taxon>Fungi</taxon>
        <taxon>Dikarya</taxon>
        <taxon>Ascomycota</taxon>
        <taxon>Pezizomycotina</taxon>
        <taxon>Sordariomycetes</taxon>
        <taxon>Sordariomycetidae</taxon>
        <taxon>Sordariales</taxon>
        <taxon>Sordariaceae</taxon>
        <taxon>Sordaria</taxon>
    </lineage>
</organism>
<protein>
    <submittedName>
        <fullName evidence="2">Uncharacterized protein</fullName>
    </submittedName>
</protein>
<feature type="region of interest" description="Disordered" evidence="1">
    <location>
        <begin position="59"/>
        <end position="93"/>
    </location>
</feature>
<name>A0AAE0P292_SORBR</name>
<accession>A0AAE0P292</accession>
<sequence>MACGSIAVTSGHYPTRTRGHSKMISPEPRCAAGWPPGPLILARSGCNLILTPHLLLSGNSSRSTSTATRVTAGSNIQQPAASNKRGRNNQSKSCGHAQFITSARWVPLHISAPPCLQKQRLHTRFLLSSDKHRAGPVPVNRTLMEDDGNRIETGDHLCLNYLTSVHFATVVTVPFLVSMWMVSKEAARTWVLGTAFTLLEFLDASLTRTCLA</sequence>
<evidence type="ECO:0000313" key="2">
    <source>
        <dbReference type="EMBL" id="KAK3392038.1"/>
    </source>
</evidence>
<keyword evidence="3" id="KW-1185">Reference proteome</keyword>
<dbReference type="EMBL" id="JAUTDP010000012">
    <property type="protein sequence ID" value="KAK3392038.1"/>
    <property type="molecule type" value="Genomic_DNA"/>
</dbReference>
<gene>
    <name evidence="2" type="ORF">B0T20DRAFT_72248</name>
</gene>